<evidence type="ECO:0000256" key="5">
    <source>
        <dbReference type="ARBA" id="ARBA00022989"/>
    </source>
</evidence>
<protein>
    <submittedName>
        <fullName evidence="8">Hemolysin III family protein</fullName>
    </submittedName>
</protein>
<reference evidence="9" key="1">
    <citation type="journal article" date="2019" name="Int. J. Syst. Evol. Microbiol.">
        <title>The Global Catalogue of Microorganisms (GCM) 10K type strain sequencing project: providing services to taxonomists for standard genome sequencing and annotation.</title>
        <authorList>
            <consortium name="The Broad Institute Genomics Platform"/>
            <consortium name="The Broad Institute Genome Sequencing Center for Infectious Disease"/>
            <person name="Wu L."/>
            <person name="Ma J."/>
        </authorList>
    </citation>
    <scope>NUCLEOTIDE SEQUENCE [LARGE SCALE GENOMIC DNA]</scope>
    <source>
        <strain evidence="9">CCUG 57401</strain>
    </source>
</reference>
<dbReference type="Pfam" id="PF03006">
    <property type="entry name" value="HlyIII"/>
    <property type="match status" value="1"/>
</dbReference>
<feature type="transmembrane region" description="Helical" evidence="7">
    <location>
        <begin position="89"/>
        <end position="108"/>
    </location>
</feature>
<evidence type="ECO:0000256" key="2">
    <source>
        <dbReference type="ARBA" id="ARBA00008488"/>
    </source>
</evidence>
<evidence type="ECO:0000256" key="7">
    <source>
        <dbReference type="SAM" id="Phobius"/>
    </source>
</evidence>
<name>A0ABW0NFH4_9BURK</name>
<dbReference type="InterPro" id="IPR004254">
    <property type="entry name" value="AdipoR/HlyIII-related"/>
</dbReference>
<feature type="transmembrane region" description="Helical" evidence="7">
    <location>
        <begin position="114"/>
        <end position="135"/>
    </location>
</feature>
<keyword evidence="3" id="KW-1003">Cell membrane</keyword>
<keyword evidence="9" id="KW-1185">Reference proteome</keyword>
<organism evidence="8 9">
    <name type="scientific">Caenimonas terrae</name>
    <dbReference type="NCBI Taxonomy" id="696074"/>
    <lineage>
        <taxon>Bacteria</taxon>
        <taxon>Pseudomonadati</taxon>
        <taxon>Pseudomonadota</taxon>
        <taxon>Betaproteobacteria</taxon>
        <taxon>Burkholderiales</taxon>
        <taxon>Comamonadaceae</taxon>
        <taxon>Caenimonas</taxon>
    </lineage>
</organism>
<accession>A0ABW0NFH4</accession>
<comment type="subcellular location">
    <subcellularLocation>
        <location evidence="1">Cell membrane</location>
        <topology evidence="1">Multi-pass membrane protein</topology>
    </subcellularLocation>
</comment>
<dbReference type="PANTHER" id="PTHR20855">
    <property type="entry name" value="ADIPOR/PROGESTIN RECEPTOR-RELATED"/>
    <property type="match status" value="1"/>
</dbReference>
<feature type="transmembrane region" description="Helical" evidence="7">
    <location>
        <begin position="171"/>
        <end position="190"/>
    </location>
</feature>
<gene>
    <name evidence="8" type="ORF">ACFPOE_14045</name>
</gene>
<evidence type="ECO:0000313" key="9">
    <source>
        <dbReference type="Proteomes" id="UP001596037"/>
    </source>
</evidence>
<evidence type="ECO:0000256" key="4">
    <source>
        <dbReference type="ARBA" id="ARBA00022692"/>
    </source>
</evidence>
<keyword evidence="5 7" id="KW-1133">Transmembrane helix</keyword>
<feature type="transmembrane region" description="Helical" evidence="7">
    <location>
        <begin position="202"/>
        <end position="221"/>
    </location>
</feature>
<dbReference type="RefSeq" id="WP_376850750.1">
    <property type="nucleotide sequence ID" value="NZ_JBHSMF010000009.1"/>
</dbReference>
<dbReference type="InterPro" id="IPR005744">
    <property type="entry name" value="Hy-lIII"/>
</dbReference>
<evidence type="ECO:0000256" key="3">
    <source>
        <dbReference type="ARBA" id="ARBA00022475"/>
    </source>
</evidence>
<sequence>MTIATGLLRVRPRREQSLGEEIANSISHGAALLAACVGIPVLIVQAVRQGDAIYIAACSLFSLTIVLMYLASTLYHALPAGKAKRVFKILDHASIYLLIAGTYAPFTLGVLRGAWGWSLFAVVWSLAIAGVALKASGKASNPILSTGVYLLMGWVVVIAVDPLFTRVPTAGLLWLLAGGLCYTGGVAFFATDSQLRYGHLAWHLFVLAGTVCHYFAVLWYAA</sequence>
<feature type="transmembrane region" description="Helical" evidence="7">
    <location>
        <begin position="147"/>
        <end position="165"/>
    </location>
</feature>
<evidence type="ECO:0000256" key="1">
    <source>
        <dbReference type="ARBA" id="ARBA00004651"/>
    </source>
</evidence>
<dbReference type="EMBL" id="JBHSMF010000009">
    <property type="protein sequence ID" value="MFC5498664.1"/>
    <property type="molecule type" value="Genomic_DNA"/>
</dbReference>
<keyword evidence="6 7" id="KW-0472">Membrane</keyword>
<feature type="transmembrane region" description="Helical" evidence="7">
    <location>
        <begin position="53"/>
        <end position="77"/>
    </location>
</feature>
<comment type="caution">
    <text evidence="8">The sequence shown here is derived from an EMBL/GenBank/DDBJ whole genome shotgun (WGS) entry which is preliminary data.</text>
</comment>
<dbReference type="Proteomes" id="UP001596037">
    <property type="component" value="Unassembled WGS sequence"/>
</dbReference>
<comment type="similarity">
    <text evidence="2">Belongs to the UPF0073 (Hly-III) family.</text>
</comment>
<proteinExistence type="inferred from homology"/>
<keyword evidence="4 7" id="KW-0812">Transmembrane</keyword>
<evidence type="ECO:0000313" key="8">
    <source>
        <dbReference type="EMBL" id="MFC5498664.1"/>
    </source>
</evidence>
<evidence type="ECO:0000256" key="6">
    <source>
        <dbReference type="ARBA" id="ARBA00023136"/>
    </source>
</evidence>
<dbReference type="NCBIfam" id="TIGR01065">
    <property type="entry name" value="hlyIII"/>
    <property type="match status" value="1"/>
</dbReference>
<feature type="transmembrane region" description="Helical" evidence="7">
    <location>
        <begin position="21"/>
        <end position="47"/>
    </location>
</feature>
<dbReference type="PANTHER" id="PTHR20855:SF3">
    <property type="entry name" value="LD03007P"/>
    <property type="match status" value="1"/>
</dbReference>